<sequence>TSTGRIVDTHGLLDCGAGANLIDHHFVLKNRLPRTRLAKPLKPRNVDGTENNVGGTIKYTVTLTLRISDTEETRKFYVMNCGKENLILGLPWLREVNPVVDWQEGTLTF</sequence>
<dbReference type="InterPro" id="IPR021109">
    <property type="entry name" value="Peptidase_aspartic_dom_sf"/>
</dbReference>
<dbReference type="OrthoDB" id="5599419at2759"/>
<dbReference type="HOGENOM" id="CLU_000384_32_0_1"/>
<evidence type="ECO:0000313" key="2">
    <source>
        <dbReference type="Proteomes" id="UP000053647"/>
    </source>
</evidence>
<keyword evidence="2" id="KW-1185">Reference proteome</keyword>
<protein>
    <submittedName>
        <fullName evidence="1">Uncharacterized protein</fullName>
    </submittedName>
</protein>
<dbReference type="EMBL" id="KN819940">
    <property type="protein sequence ID" value="KIJ07309.1"/>
    <property type="molecule type" value="Genomic_DNA"/>
</dbReference>
<accession>A0A0C9SN50</accession>
<reference evidence="1 2" key="1">
    <citation type="submission" date="2014-06" db="EMBL/GenBank/DDBJ databases">
        <authorList>
            <consortium name="DOE Joint Genome Institute"/>
            <person name="Kuo A."/>
            <person name="Kohler A."/>
            <person name="Nagy L.G."/>
            <person name="Floudas D."/>
            <person name="Copeland A."/>
            <person name="Barry K.W."/>
            <person name="Cichocki N."/>
            <person name="Veneault-Fourrey C."/>
            <person name="LaButti K."/>
            <person name="Lindquist E.A."/>
            <person name="Lipzen A."/>
            <person name="Lundell T."/>
            <person name="Morin E."/>
            <person name="Murat C."/>
            <person name="Sun H."/>
            <person name="Tunlid A."/>
            <person name="Henrissat B."/>
            <person name="Grigoriev I.V."/>
            <person name="Hibbett D.S."/>
            <person name="Martin F."/>
            <person name="Nordberg H.P."/>
            <person name="Cantor M.N."/>
            <person name="Hua S.X."/>
        </authorList>
    </citation>
    <scope>NUCLEOTIDE SEQUENCE [LARGE SCALE GENOMIC DNA]</scope>
    <source>
        <strain evidence="1 2">ATCC 200175</strain>
    </source>
</reference>
<dbReference type="Gene3D" id="2.40.70.10">
    <property type="entry name" value="Acid Proteases"/>
    <property type="match status" value="1"/>
</dbReference>
<feature type="non-terminal residue" evidence="1">
    <location>
        <position position="1"/>
    </location>
</feature>
<dbReference type="AlphaFoldDB" id="A0A0C9SN50"/>
<organism evidence="1 2">
    <name type="scientific">Paxillus involutus ATCC 200175</name>
    <dbReference type="NCBI Taxonomy" id="664439"/>
    <lineage>
        <taxon>Eukaryota</taxon>
        <taxon>Fungi</taxon>
        <taxon>Dikarya</taxon>
        <taxon>Basidiomycota</taxon>
        <taxon>Agaricomycotina</taxon>
        <taxon>Agaricomycetes</taxon>
        <taxon>Agaricomycetidae</taxon>
        <taxon>Boletales</taxon>
        <taxon>Paxilineae</taxon>
        <taxon>Paxillaceae</taxon>
        <taxon>Paxillus</taxon>
    </lineage>
</organism>
<dbReference type="Proteomes" id="UP000053647">
    <property type="component" value="Unassembled WGS sequence"/>
</dbReference>
<dbReference type="CDD" id="cd00303">
    <property type="entry name" value="retropepsin_like"/>
    <property type="match status" value="1"/>
</dbReference>
<gene>
    <name evidence="1" type="ORF">PAXINDRAFT_52835</name>
</gene>
<dbReference type="Pfam" id="PF08284">
    <property type="entry name" value="RVP_2"/>
    <property type="match status" value="1"/>
</dbReference>
<dbReference type="SUPFAM" id="SSF50630">
    <property type="entry name" value="Acid proteases"/>
    <property type="match status" value="1"/>
</dbReference>
<proteinExistence type="predicted"/>
<reference evidence="2" key="2">
    <citation type="submission" date="2015-01" db="EMBL/GenBank/DDBJ databases">
        <title>Evolutionary Origins and Diversification of the Mycorrhizal Mutualists.</title>
        <authorList>
            <consortium name="DOE Joint Genome Institute"/>
            <consortium name="Mycorrhizal Genomics Consortium"/>
            <person name="Kohler A."/>
            <person name="Kuo A."/>
            <person name="Nagy L.G."/>
            <person name="Floudas D."/>
            <person name="Copeland A."/>
            <person name="Barry K.W."/>
            <person name="Cichocki N."/>
            <person name="Veneault-Fourrey C."/>
            <person name="LaButti K."/>
            <person name="Lindquist E.A."/>
            <person name="Lipzen A."/>
            <person name="Lundell T."/>
            <person name="Morin E."/>
            <person name="Murat C."/>
            <person name="Riley R."/>
            <person name="Ohm R."/>
            <person name="Sun H."/>
            <person name="Tunlid A."/>
            <person name="Henrissat B."/>
            <person name="Grigoriev I.V."/>
            <person name="Hibbett D.S."/>
            <person name="Martin F."/>
        </authorList>
    </citation>
    <scope>NUCLEOTIDE SEQUENCE [LARGE SCALE GENOMIC DNA]</scope>
    <source>
        <strain evidence="2">ATCC 200175</strain>
    </source>
</reference>
<evidence type="ECO:0000313" key="1">
    <source>
        <dbReference type="EMBL" id="KIJ07309.1"/>
    </source>
</evidence>
<feature type="non-terminal residue" evidence="1">
    <location>
        <position position="109"/>
    </location>
</feature>
<name>A0A0C9SN50_PAXIN</name>